<gene>
    <name evidence="4" type="ORF">RUMHYD_00832</name>
</gene>
<dbReference type="InterPro" id="IPR016187">
    <property type="entry name" value="CTDL_fold"/>
</dbReference>
<reference evidence="4 5" key="1">
    <citation type="submission" date="2009-01" db="EMBL/GenBank/DDBJ databases">
        <authorList>
            <person name="Fulton L."/>
            <person name="Clifton S."/>
            <person name="Fulton B."/>
            <person name="Xu J."/>
            <person name="Minx P."/>
            <person name="Pepin K.H."/>
            <person name="Johnson M."/>
            <person name="Bhonagiri V."/>
            <person name="Nash W.E."/>
            <person name="Mardis E.R."/>
            <person name="Wilson R.K."/>
        </authorList>
    </citation>
    <scope>NUCLEOTIDE SEQUENCE [LARGE SCALE GENOMIC DNA]</scope>
    <source>
        <strain evidence="5">DSM 10507 / JCM 14656 / S5a33</strain>
    </source>
</reference>
<keyword evidence="5" id="KW-1185">Reference proteome</keyword>
<protein>
    <recommendedName>
        <fullName evidence="3">C-type lectin domain-containing protein</fullName>
    </recommendedName>
</protein>
<evidence type="ECO:0000313" key="5">
    <source>
        <dbReference type="Proteomes" id="UP000003100"/>
    </source>
</evidence>
<dbReference type="HOGENOM" id="CLU_773085_0_0_9"/>
<dbReference type="SUPFAM" id="SSF56436">
    <property type="entry name" value="C-type lectin-like"/>
    <property type="match status" value="1"/>
</dbReference>
<reference evidence="4 5" key="2">
    <citation type="submission" date="2009-02" db="EMBL/GenBank/DDBJ databases">
        <title>Draft genome sequence of Blautia hydrogenotrophica DSM 10507 (Ruminococcus hydrogenotrophicus DSM 10507).</title>
        <authorList>
            <person name="Sudarsanam P."/>
            <person name="Ley R."/>
            <person name="Guruge J."/>
            <person name="Turnbaugh P.J."/>
            <person name="Mahowald M."/>
            <person name="Liep D."/>
            <person name="Gordon J."/>
        </authorList>
    </citation>
    <scope>NUCLEOTIDE SEQUENCE [LARGE SCALE GENOMIC DNA]</scope>
    <source>
        <strain evidence="5">DSM 10507 / JCM 14656 / S5a33</strain>
    </source>
</reference>
<feature type="region of interest" description="Disordered" evidence="1">
    <location>
        <begin position="174"/>
        <end position="207"/>
    </location>
</feature>
<dbReference type="EMBL" id="ACBZ01000034">
    <property type="protein sequence ID" value="EEG50244.1"/>
    <property type="molecule type" value="Genomic_DNA"/>
</dbReference>
<keyword evidence="2" id="KW-0812">Transmembrane</keyword>
<feature type="compositionally biased region" description="Polar residues" evidence="1">
    <location>
        <begin position="178"/>
        <end position="191"/>
    </location>
</feature>
<proteinExistence type="predicted"/>
<evidence type="ECO:0000259" key="3">
    <source>
        <dbReference type="PROSITE" id="PS50041"/>
    </source>
</evidence>
<dbReference type="Gene3D" id="3.10.100.10">
    <property type="entry name" value="Mannose-Binding Protein A, subunit A"/>
    <property type="match status" value="1"/>
</dbReference>
<dbReference type="CDD" id="cd00037">
    <property type="entry name" value="CLECT"/>
    <property type="match status" value="1"/>
</dbReference>
<dbReference type="Proteomes" id="UP000003100">
    <property type="component" value="Unassembled WGS sequence"/>
</dbReference>
<feature type="domain" description="C-type lectin" evidence="3">
    <location>
        <begin position="211"/>
        <end position="328"/>
    </location>
</feature>
<dbReference type="PATRIC" id="fig|476272.21.peg.3839"/>
<dbReference type="eggNOG" id="ENOG5032VKY">
    <property type="taxonomic scope" value="Bacteria"/>
</dbReference>
<dbReference type="InterPro" id="IPR001304">
    <property type="entry name" value="C-type_lectin-like"/>
</dbReference>
<comment type="caution">
    <text evidence="4">The sequence shown here is derived from an EMBL/GenBank/DDBJ whole genome shotgun (WGS) entry which is preliminary data.</text>
</comment>
<evidence type="ECO:0000256" key="2">
    <source>
        <dbReference type="SAM" id="Phobius"/>
    </source>
</evidence>
<dbReference type="InterPro" id="IPR016186">
    <property type="entry name" value="C-type_lectin-like/link_sf"/>
</dbReference>
<feature type="transmembrane region" description="Helical" evidence="2">
    <location>
        <begin position="143"/>
        <end position="165"/>
    </location>
</feature>
<evidence type="ECO:0000313" key="4">
    <source>
        <dbReference type="EMBL" id="EEG50244.1"/>
    </source>
</evidence>
<dbReference type="Pfam" id="PF00059">
    <property type="entry name" value="Lectin_C"/>
    <property type="match status" value="1"/>
</dbReference>
<keyword evidence="2" id="KW-0472">Membrane</keyword>
<dbReference type="PROSITE" id="PS50041">
    <property type="entry name" value="C_TYPE_LECTIN_2"/>
    <property type="match status" value="1"/>
</dbReference>
<dbReference type="GeneID" id="86822000"/>
<sequence>MLCQRCGFDNRQEAKFCERCGECLEAAEVREEDLPNTIYSEEEEKTVALGSSQPQQKPSSDQEETVAFGQENQYVNGYSYMGDEVDWGRPEGTEDFGGYREKHCQQCGALLDEDCQYCPVCGKPTFQEKKPVKNERGKLPVKAILIVLLVLFLAIDAILAGYYLYSKRASSQDDEVSETTADASSDGQTPKSGEEKSEPLPTPTDKPEIVHTYDYLIDDCSWEEAYQKCKNLGGYLVRIESAEEFETICREIKAKGMQDYMFFIGARRDPGGKSYHWIDSDNVIGGDPINDVNSPLSSYWMVNEPSFQDDAVEEICLEMNYYSAEKRWVINDVPNELTKVLPEFKGRIGYICEYELVR</sequence>
<accession>C0CJ15</accession>
<dbReference type="AlphaFoldDB" id="C0CJ15"/>
<organism evidence="4 5">
    <name type="scientific">Blautia hydrogenotrophica (strain DSM 10507 / JCM 14656 / S5a33)</name>
    <name type="common">Ruminococcus hydrogenotrophicus</name>
    <dbReference type="NCBI Taxonomy" id="476272"/>
    <lineage>
        <taxon>Bacteria</taxon>
        <taxon>Bacillati</taxon>
        <taxon>Bacillota</taxon>
        <taxon>Clostridia</taxon>
        <taxon>Lachnospirales</taxon>
        <taxon>Lachnospiraceae</taxon>
        <taxon>Blautia</taxon>
    </lineage>
</organism>
<dbReference type="SMART" id="SM00034">
    <property type="entry name" value="CLECT"/>
    <property type="match status" value="1"/>
</dbReference>
<dbReference type="RefSeq" id="WP_005946352.1">
    <property type="nucleotide sequence ID" value="NZ_CP136423.1"/>
</dbReference>
<name>C0CJ15_BLAHS</name>
<evidence type="ECO:0000256" key="1">
    <source>
        <dbReference type="SAM" id="MobiDB-lite"/>
    </source>
</evidence>
<keyword evidence="2" id="KW-1133">Transmembrane helix</keyword>